<dbReference type="EMBL" id="LQNU01000074">
    <property type="protein sequence ID" value="KZE77144.1"/>
    <property type="molecule type" value="Genomic_DNA"/>
</dbReference>
<organism evidence="2 3">
    <name type="scientific">Myroides marinus</name>
    <dbReference type="NCBI Taxonomy" id="703342"/>
    <lineage>
        <taxon>Bacteria</taxon>
        <taxon>Pseudomonadati</taxon>
        <taxon>Bacteroidota</taxon>
        <taxon>Flavobacteriia</taxon>
        <taxon>Flavobacteriales</taxon>
        <taxon>Flavobacteriaceae</taxon>
        <taxon>Myroides</taxon>
    </lineage>
</organism>
<comment type="caution">
    <text evidence="2">The sequence shown here is derived from an EMBL/GenBank/DDBJ whole genome shotgun (WGS) entry which is preliminary data.</text>
</comment>
<dbReference type="Pfam" id="PF03432">
    <property type="entry name" value="Relaxase"/>
    <property type="match status" value="1"/>
</dbReference>
<dbReference type="Proteomes" id="UP000076630">
    <property type="component" value="Unassembled WGS sequence"/>
</dbReference>
<gene>
    <name evidence="2" type="ORF">AV926_14885</name>
</gene>
<evidence type="ECO:0000313" key="2">
    <source>
        <dbReference type="EMBL" id="KZE77144.1"/>
    </source>
</evidence>
<feature type="domain" description="MobA/VirD2-like nuclease" evidence="1">
    <location>
        <begin position="17"/>
        <end position="145"/>
    </location>
</feature>
<proteinExistence type="predicted"/>
<sequence length="300" mass="33995">MISLAKATKGSTQAIDYIMNDKGQAFELDRNLVMGENGKDILSEFREVQSLNTRCENNTYTIVLSPDAAQVKFSKDELLQLTRDHLKNLGLENNQYIAYVHNSTDEQHVHIIANRISLEGKAHSDSMIHKKAHESAEKLAKERGLYTAVEVKQMKKDMTKDLRQEISKAYTQCKNKATSIDHFQELMHNKGYDVNLTVNKQGNIQGFRILERQTGQDFKASEIGKNVRFADLNKKIEENKQTIQQAKAILQTPKIANRLPKEIMKQVPPTLNVALDIAIKVIEHAKDLVQTLSRGHGIGY</sequence>
<keyword evidence="3" id="KW-1185">Reference proteome</keyword>
<reference evidence="2 3" key="1">
    <citation type="submission" date="2016-01" db="EMBL/GenBank/DDBJ databases">
        <title>Whole genome sequencing of Myroides marinus L41.</title>
        <authorList>
            <person name="Hong K.W."/>
        </authorList>
    </citation>
    <scope>NUCLEOTIDE SEQUENCE [LARGE SCALE GENOMIC DNA]</scope>
    <source>
        <strain evidence="2 3">L41</strain>
    </source>
</reference>
<accession>A0A165QXN8</accession>
<dbReference type="OrthoDB" id="915634at2"/>
<dbReference type="InterPro" id="IPR005094">
    <property type="entry name" value="Endonuclease_MobA/VirD2"/>
</dbReference>
<evidence type="ECO:0000313" key="3">
    <source>
        <dbReference type="Proteomes" id="UP000076630"/>
    </source>
</evidence>
<protein>
    <recommendedName>
        <fullName evidence="1">MobA/VirD2-like nuclease domain-containing protein</fullName>
    </recommendedName>
</protein>
<dbReference type="AlphaFoldDB" id="A0A165QXN8"/>
<dbReference type="RefSeq" id="WP_038987104.1">
    <property type="nucleotide sequence ID" value="NZ_JWJO01000041.1"/>
</dbReference>
<name>A0A165QXN8_9FLAO</name>
<evidence type="ECO:0000259" key="1">
    <source>
        <dbReference type="Pfam" id="PF03432"/>
    </source>
</evidence>